<evidence type="ECO:0000256" key="6">
    <source>
        <dbReference type="SAM" id="Phobius"/>
    </source>
</evidence>
<evidence type="ECO:0000313" key="9">
    <source>
        <dbReference type="Proteomes" id="UP000027665"/>
    </source>
</evidence>
<evidence type="ECO:0000256" key="3">
    <source>
        <dbReference type="ARBA" id="ARBA00022692"/>
    </source>
</evidence>
<dbReference type="Proteomes" id="UP000027665">
    <property type="component" value="Unassembled WGS sequence"/>
</dbReference>
<evidence type="ECO:0000256" key="1">
    <source>
        <dbReference type="ARBA" id="ARBA00004651"/>
    </source>
</evidence>
<keyword evidence="9" id="KW-1185">Reference proteome</keyword>
<comment type="subcellular location">
    <subcellularLocation>
        <location evidence="1">Cell membrane</location>
        <topology evidence="1">Multi-pass membrane protein</topology>
    </subcellularLocation>
</comment>
<dbReference type="STRING" id="2754.EH55_03840"/>
<dbReference type="PANTHER" id="PTHR42709">
    <property type="entry name" value="ALKALINE PHOSPHATASE LIKE PROTEIN"/>
    <property type="match status" value="1"/>
</dbReference>
<evidence type="ECO:0000256" key="5">
    <source>
        <dbReference type="ARBA" id="ARBA00023136"/>
    </source>
</evidence>
<dbReference type="InterPro" id="IPR032816">
    <property type="entry name" value="VTT_dom"/>
</dbReference>
<evidence type="ECO:0000256" key="2">
    <source>
        <dbReference type="ARBA" id="ARBA00022475"/>
    </source>
</evidence>
<name>A0A073ISJ5_9BACT</name>
<feature type="transmembrane region" description="Helical" evidence="6">
    <location>
        <begin position="153"/>
        <end position="176"/>
    </location>
</feature>
<sequence>MDSAAYIIAHAAEIFSTLVQWLVGVIGRMGYAGIAGLMFLESSFFPFPSEVVVPPAGYLAWKGEMNLFLVIASGIAGSVLGGLFNYWVAVRWGRPLFEKYGKYFFVTEESLKKAEKFFARHGHISTFTGRLLPVIRQYISLPAGLARMPLPQFTFYTALGSGVWVVILALVGYFFGSSGELIHSEMKKASMSLIVGCTALIAVYVVIYKRRQRKK</sequence>
<keyword evidence="2" id="KW-1003">Cell membrane</keyword>
<dbReference type="PANTHER" id="PTHR42709:SF6">
    <property type="entry name" value="UNDECAPRENYL PHOSPHATE TRANSPORTER A"/>
    <property type="match status" value="1"/>
</dbReference>
<accession>A0A073ISJ5</accession>
<keyword evidence="5 6" id="KW-0472">Membrane</keyword>
<dbReference type="Pfam" id="PF09335">
    <property type="entry name" value="VTT_dom"/>
    <property type="match status" value="1"/>
</dbReference>
<reference evidence="8 9" key="1">
    <citation type="submission" date="2014-04" db="EMBL/GenBank/DDBJ databases">
        <title>Draft Genome Sequence of Synergistes jonesii.</title>
        <authorList>
            <person name="Coil D.A."/>
            <person name="Eisen J.A."/>
            <person name="Holland-Moritz H.E."/>
        </authorList>
    </citation>
    <scope>NUCLEOTIDE SEQUENCE [LARGE SCALE GENOMIC DNA]</scope>
    <source>
        <strain evidence="8 9">78-1</strain>
    </source>
</reference>
<dbReference type="AlphaFoldDB" id="A0A073ISJ5"/>
<keyword evidence="4 6" id="KW-1133">Transmembrane helix</keyword>
<gene>
    <name evidence="8" type="ORF">EH55_03840</name>
</gene>
<feature type="transmembrane region" description="Helical" evidence="6">
    <location>
        <begin position="67"/>
        <end position="89"/>
    </location>
</feature>
<proteinExistence type="predicted"/>
<dbReference type="GO" id="GO:0005886">
    <property type="term" value="C:plasma membrane"/>
    <property type="evidence" value="ECO:0007669"/>
    <property type="project" value="UniProtKB-SubCell"/>
</dbReference>
<organism evidence="8 9">
    <name type="scientific">Synergistes jonesii</name>
    <dbReference type="NCBI Taxonomy" id="2754"/>
    <lineage>
        <taxon>Bacteria</taxon>
        <taxon>Thermotogati</taxon>
        <taxon>Synergistota</taxon>
        <taxon>Synergistia</taxon>
        <taxon>Synergistales</taxon>
        <taxon>Synergistaceae</taxon>
        <taxon>Synergistes</taxon>
    </lineage>
</organism>
<comment type="caution">
    <text evidence="8">The sequence shown here is derived from an EMBL/GenBank/DDBJ whole genome shotgun (WGS) entry which is preliminary data.</text>
</comment>
<dbReference type="EMBL" id="JMKI01000027">
    <property type="protein sequence ID" value="KEJ92436.1"/>
    <property type="molecule type" value="Genomic_DNA"/>
</dbReference>
<dbReference type="InterPro" id="IPR051311">
    <property type="entry name" value="DedA_domain"/>
</dbReference>
<dbReference type="eggNOG" id="COG0586">
    <property type="taxonomic scope" value="Bacteria"/>
</dbReference>
<evidence type="ECO:0000313" key="8">
    <source>
        <dbReference type="EMBL" id="KEJ92436.1"/>
    </source>
</evidence>
<feature type="transmembrane region" description="Helical" evidence="6">
    <location>
        <begin position="188"/>
        <end position="207"/>
    </location>
</feature>
<evidence type="ECO:0000256" key="4">
    <source>
        <dbReference type="ARBA" id="ARBA00022989"/>
    </source>
</evidence>
<protein>
    <submittedName>
        <fullName evidence="8">Membrane protein</fullName>
    </submittedName>
</protein>
<keyword evidence="3 6" id="KW-0812">Transmembrane</keyword>
<feature type="domain" description="VTT" evidence="7">
    <location>
        <begin position="47"/>
        <end position="173"/>
    </location>
</feature>
<dbReference type="PATRIC" id="fig|2754.20.peg.2415"/>
<evidence type="ECO:0000259" key="7">
    <source>
        <dbReference type="Pfam" id="PF09335"/>
    </source>
</evidence>